<dbReference type="Proteomes" id="UP000253977">
    <property type="component" value="Unassembled WGS sequence"/>
</dbReference>
<keyword evidence="3" id="KW-1185">Reference proteome</keyword>
<organism evidence="2 3">
    <name type="scientific">Thalassococcus profundi</name>
    <dbReference type="NCBI Taxonomy" id="2282382"/>
    <lineage>
        <taxon>Bacteria</taxon>
        <taxon>Pseudomonadati</taxon>
        <taxon>Pseudomonadota</taxon>
        <taxon>Alphaproteobacteria</taxon>
        <taxon>Rhodobacterales</taxon>
        <taxon>Roseobacteraceae</taxon>
        <taxon>Thalassococcus</taxon>
    </lineage>
</organism>
<dbReference type="AlphaFoldDB" id="A0A369TIC4"/>
<evidence type="ECO:0000313" key="3">
    <source>
        <dbReference type="Proteomes" id="UP000253977"/>
    </source>
</evidence>
<reference evidence="2 3" key="1">
    <citation type="submission" date="2018-07" db="EMBL/GenBank/DDBJ databases">
        <title>Thalassococcus profundi sp. nov., a marine bacterium isolated from deep seawater of Okinawa Trough.</title>
        <authorList>
            <person name="Yu M."/>
        </authorList>
    </citation>
    <scope>NUCLEOTIDE SEQUENCE [LARGE SCALE GENOMIC DNA]</scope>
    <source>
        <strain evidence="2 3">WRAS1</strain>
    </source>
</reference>
<dbReference type="RefSeq" id="WP_114512250.1">
    <property type="nucleotide sequence ID" value="NZ_QPMK01000016.1"/>
</dbReference>
<comment type="caution">
    <text evidence="2">The sequence shown here is derived from an EMBL/GenBank/DDBJ whole genome shotgun (WGS) entry which is preliminary data.</text>
</comment>
<protein>
    <recommendedName>
        <fullName evidence="4">Mu-like prophage FluMu N-terminal domain-containing protein</fullName>
    </recommendedName>
</protein>
<evidence type="ECO:0008006" key="4">
    <source>
        <dbReference type="Google" id="ProtNLM"/>
    </source>
</evidence>
<sequence length="149" mass="15112">MTEKTAEREALEAKANELGVKFAANIGDDTLAARVAEAEAARGAAAGSDASETAPAGAEGAPAGTAADLAKDQGAEVAAMVSQAKELGLGIADMIEVIGPRQGRRRAGRAFGPEPVLIPMDELTEADLQALEDDPLLIVAWHPAIAAAD</sequence>
<dbReference type="EMBL" id="QPMK01000016">
    <property type="protein sequence ID" value="RDD64990.1"/>
    <property type="molecule type" value="Genomic_DNA"/>
</dbReference>
<gene>
    <name evidence="2" type="ORF">DU478_17465</name>
</gene>
<dbReference type="OrthoDB" id="7862587at2"/>
<evidence type="ECO:0000256" key="1">
    <source>
        <dbReference type="SAM" id="MobiDB-lite"/>
    </source>
</evidence>
<accession>A0A369TIC4</accession>
<dbReference type="Gene3D" id="3.40.5.80">
    <property type="match status" value="1"/>
</dbReference>
<feature type="compositionally biased region" description="Low complexity" evidence="1">
    <location>
        <begin position="41"/>
        <end position="67"/>
    </location>
</feature>
<feature type="region of interest" description="Disordered" evidence="1">
    <location>
        <begin position="38"/>
        <end position="67"/>
    </location>
</feature>
<evidence type="ECO:0000313" key="2">
    <source>
        <dbReference type="EMBL" id="RDD64990.1"/>
    </source>
</evidence>
<proteinExistence type="predicted"/>
<name>A0A369TIC4_9RHOB</name>
<dbReference type="SUPFAM" id="SSF160059">
    <property type="entry name" value="PriA/YqbF domain"/>
    <property type="match status" value="1"/>
</dbReference>